<evidence type="ECO:0000313" key="3">
    <source>
        <dbReference type="Proteomes" id="UP000276526"/>
    </source>
</evidence>
<reference evidence="2 3" key="1">
    <citation type="submission" date="2018-01" db="EMBL/GenBank/DDBJ databases">
        <title>Twenty Corynebacterium bovis Genomes.</title>
        <authorList>
            <person name="Gulvik C.A."/>
        </authorList>
    </citation>
    <scope>NUCLEOTIDE SEQUENCE [LARGE SCALE GENOMIC DNA]</scope>
    <source>
        <strain evidence="2 3">F6900</strain>
    </source>
</reference>
<feature type="transmembrane region" description="Helical" evidence="1">
    <location>
        <begin position="27"/>
        <end position="50"/>
    </location>
</feature>
<evidence type="ECO:0000313" key="2">
    <source>
        <dbReference type="EMBL" id="RRO85730.1"/>
    </source>
</evidence>
<keyword evidence="1" id="KW-0812">Transmembrane</keyword>
<organism evidence="2 3">
    <name type="scientific">Corynebacterium bovis</name>
    <dbReference type="NCBI Taxonomy" id="36808"/>
    <lineage>
        <taxon>Bacteria</taxon>
        <taxon>Bacillati</taxon>
        <taxon>Actinomycetota</taxon>
        <taxon>Actinomycetes</taxon>
        <taxon>Mycobacteriales</taxon>
        <taxon>Corynebacteriaceae</taxon>
        <taxon>Corynebacterium</taxon>
    </lineage>
</organism>
<accession>A0A3R8PBK1</accession>
<dbReference type="Proteomes" id="UP000276526">
    <property type="component" value="Unassembled WGS sequence"/>
</dbReference>
<protein>
    <submittedName>
        <fullName evidence="2">Uncharacterized protein</fullName>
    </submittedName>
</protein>
<dbReference type="EMBL" id="PQNK01000018">
    <property type="protein sequence ID" value="RRO85730.1"/>
    <property type="molecule type" value="Genomic_DNA"/>
</dbReference>
<comment type="caution">
    <text evidence="2">The sequence shown here is derived from an EMBL/GenBank/DDBJ whole genome shotgun (WGS) entry which is preliminary data.</text>
</comment>
<sequence length="92" mass="9607">MPVPVQDMALVVSAAGRTPPADVTAPILILVGWVAWLAALAAVVRLMWIGAKFGMAKWSGEDFDHSVVEIALVVIGGIIASTAGGWVTVLQR</sequence>
<name>A0A3R8PBK1_9CORY</name>
<dbReference type="AlphaFoldDB" id="A0A3R8PBK1"/>
<feature type="transmembrane region" description="Helical" evidence="1">
    <location>
        <begin position="70"/>
        <end position="90"/>
    </location>
</feature>
<keyword evidence="1" id="KW-0472">Membrane</keyword>
<proteinExistence type="predicted"/>
<keyword evidence="1" id="KW-1133">Transmembrane helix</keyword>
<evidence type="ECO:0000256" key="1">
    <source>
        <dbReference type="SAM" id="Phobius"/>
    </source>
</evidence>
<gene>
    <name evidence="2" type="ORF">CXF48_09770</name>
</gene>